<gene>
    <name evidence="1" type="ORF">BDK51DRAFT_29449</name>
</gene>
<protein>
    <recommendedName>
        <fullName evidence="3">J domain-containing protein</fullName>
    </recommendedName>
</protein>
<name>A0A4V1IS56_9FUNG</name>
<dbReference type="Proteomes" id="UP000269721">
    <property type="component" value="Unassembled WGS sequence"/>
</dbReference>
<reference evidence="2" key="1">
    <citation type="journal article" date="2018" name="Nat. Microbiol.">
        <title>Leveraging single-cell genomics to expand the fungal tree of life.</title>
        <authorList>
            <person name="Ahrendt S.R."/>
            <person name="Quandt C.A."/>
            <person name="Ciobanu D."/>
            <person name="Clum A."/>
            <person name="Salamov A."/>
            <person name="Andreopoulos B."/>
            <person name="Cheng J.F."/>
            <person name="Woyke T."/>
            <person name="Pelin A."/>
            <person name="Henrissat B."/>
            <person name="Reynolds N.K."/>
            <person name="Benny G.L."/>
            <person name="Smith M.E."/>
            <person name="James T.Y."/>
            <person name="Grigoriev I.V."/>
        </authorList>
    </citation>
    <scope>NUCLEOTIDE SEQUENCE [LARGE SCALE GENOMIC DNA]</scope>
</reference>
<organism evidence="1 2">
    <name type="scientific">Blyttiomyces helicus</name>
    <dbReference type="NCBI Taxonomy" id="388810"/>
    <lineage>
        <taxon>Eukaryota</taxon>
        <taxon>Fungi</taxon>
        <taxon>Fungi incertae sedis</taxon>
        <taxon>Chytridiomycota</taxon>
        <taxon>Chytridiomycota incertae sedis</taxon>
        <taxon>Chytridiomycetes</taxon>
        <taxon>Chytridiomycetes incertae sedis</taxon>
        <taxon>Blyttiomyces</taxon>
    </lineage>
</organism>
<keyword evidence="2" id="KW-1185">Reference proteome</keyword>
<accession>A0A4V1IS56</accession>
<dbReference type="InterPro" id="IPR001623">
    <property type="entry name" value="DnaJ_domain"/>
</dbReference>
<dbReference type="InterPro" id="IPR036869">
    <property type="entry name" value="J_dom_sf"/>
</dbReference>
<evidence type="ECO:0000313" key="1">
    <source>
        <dbReference type="EMBL" id="RKO92387.1"/>
    </source>
</evidence>
<dbReference type="Gene3D" id="1.10.287.110">
    <property type="entry name" value="DnaJ domain"/>
    <property type="match status" value="1"/>
</dbReference>
<evidence type="ECO:0000313" key="2">
    <source>
        <dbReference type="Proteomes" id="UP000269721"/>
    </source>
</evidence>
<evidence type="ECO:0008006" key="3">
    <source>
        <dbReference type="Google" id="ProtNLM"/>
    </source>
</evidence>
<dbReference type="SUPFAM" id="SSF46565">
    <property type="entry name" value="Chaperone J-domain"/>
    <property type="match status" value="1"/>
</dbReference>
<dbReference type="AlphaFoldDB" id="A0A4V1IS56"/>
<sequence length="300" mass="33872">MARMGINVEVDQTPPVYRFEETNTLANDNTHLEDEKIFDFVRSPLLKASLRINTAPHSTFAARTSSLSPFLEFVGTVHPSRASKTDPYKIFEMDRRLSFQEYQKRYRDLSLVHHPDRPGVNKVDFCKLNNVWLAIQNDIPNLTSAPNSPVASPASATPPAPAPAARALQLLPLPHPVTLRGLPPVFVEGVNSFPRVISMTEKRRLNKGWLWRSQERLIITPSSFINNRITTRKDIGEEKAVFRAICNQQANCFLVVGKLCQTRKSFFCADSQMNGERLVEKAIKLSCATILPENIKVDFE</sequence>
<proteinExistence type="predicted"/>
<dbReference type="EMBL" id="KZ994657">
    <property type="protein sequence ID" value="RKO92387.1"/>
    <property type="molecule type" value="Genomic_DNA"/>
</dbReference>
<dbReference type="CDD" id="cd06257">
    <property type="entry name" value="DnaJ"/>
    <property type="match status" value="1"/>
</dbReference>
<dbReference type="OrthoDB" id="342454at2759"/>